<dbReference type="EMBL" id="CP017105">
    <property type="protein sequence ID" value="APO72203.1"/>
    <property type="molecule type" value="Genomic_DNA"/>
</dbReference>
<evidence type="ECO:0000259" key="2">
    <source>
        <dbReference type="Pfam" id="PF00656"/>
    </source>
</evidence>
<geneLocation type="plasmid" evidence="4">
    <name>prgalie4872d</name>
</geneLocation>
<reference evidence="3 4" key="1">
    <citation type="submission" date="2016-09" db="EMBL/GenBank/DDBJ databases">
        <title>The complete genome sequences of Rhizobium gallicum, symbiovars gallicum and phaseoli, symbionts associated to common bean (Phaseolus vulgaris).</title>
        <authorList>
            <person name="Bustos P."/>
            <person name="Santamaria R.I."/>
            <person name="Perez-Carrascal O.M."/>
            <person name="Juarez S."/>
            <person name="Lozano L."/>
            <person name="Martinez-Flores I."/>
            <person name="Martinez-Romero E."/>
            <person name="Cevallos M."/>
            <person name="Romero D."/>
            <person name="Davila G."/>
            <person name="Gonzalez V."/>
        </authorList>
    </citation>
    <scope>NUCLEOTIDE SEQUENCE [LARGE SCALE GENOMIC DNA]</scope>
    <source>
        <strain evidence="3 4">IE4872</strain>
        <plasmid evidence="4">prgalie4872d</plasmid>
    </source>
</reference>
<keyword evidence="3" id="KW-0614">Plasmid</keyword>
<dbReference type="AlphaFoldDB" id="A0A1L5NWB4"/>
<keyword evidence="1" id="KW-0732">Signal</keyword>
<feature type="signal peptide" evidence="1">
    <location>
        <begin position="1"/>
        <end position="24"/>
    </location>
</feature>
<dbReference type="InterPro" id="IPR011600">
    <property type="entry name" value="Pept_C14_caspase"/>
</dbReference>
<dbReference type="RefSeq" id="WP_074072396.1">
    <property type="nucleotide sequence ID" value="NZ_CP017105.1"/>
</dbReference>
<dbReference type="SUPFAM" id="SSF52129">
    <property type="entry name" value="Caspase-like"/>
    <property type="match status" value="1"/>
</dbReference>
<dbReference type="Gene3D" id="3.40.50.1460">
    <property type="match status" value="1"/>
</dbReference>
<feature type="chain" id="PRO_5012453678" evidence="1">
    <location>
        <begin position="25"/>
        <end position="635"/>
    </location>
</feature>
<gene>
    <name evidence="3" type="ORF">IE4872_PD01682</name>
</gene>
<evidence type="ECO:0000313" key="4">
    <source>
        <dbReference type="Proteomes" id="UP000184749"/>
    </source>
</evidence>
<protein>
    <submittedName>
        <fullName evidence="3">Peptidase C14 caspase domain-containing protein</fullName>
    </submittedName>
</protein>
<dbReference type="GO" id="GO:0006508">
    <property type="term" value="P:proteolysis"/>
    <property type="evidence" value="ECO:0007669"/>
    <property type="project" value="InterPro"/>
</dbReference>
<name>A0A1L5NWB4_9HYPH</name>
<evidence type="ECO:0000313" key="3">
    <source>
        <dbReference type="EMBL" id="APO72203.1"/>
    </source>
</evidence>
<dbReference type="OrthoDB" id="9816009at2"/>
<dbReference type="Pfam" id="PF00656">
    <property type="entry name" value="Peptidase_C14"/>
    <property type="match status" value="1"/>
</dbReference>
<evidence type="ECO:0000256" key="1">
    <source>
        <dbReference type="SAM" id="SignalP"/>
    </source>
</evidence>
<dbReference type="Proteomes" id="UP000184749">
    <property type="component" value="Plasmid pRgalIE4872d"/>
</dbReference>
<feature type="domain" description="Peptidase C14 caspase" evidence="2">
    <location>
        <begin position="58"/>
        <end position="248"/>
    </location>
</feature>
<sequence>MWNQAKRFLFACLFLYAGTSVCHGCLPPDSRLNVYCREESTLSQLFRVVFGSQAKPRTIAVVAGVSEYAGLPILNASANDINELVEVLQERKYDEIIQIKNADFTRDNLEFIFLKYLPPVLRQHRNAQLLITFSGHGNEFDGEGYLLLPTGKKLEISDYDDTTEGWLSMGMLKEIIGRSVQYAHQTLILINSCKSGHFITRQEFGDDALAGPSVQVITAGGPRDSVAADESVGSFGGSIFFEAVVASLRGEPLRTATGPIPTPDLSNGVLTTDKMLTIIQDASNKAYGGSVLPIPGTFTRTPKDTVTSGSYFFILDEVRAKVFFSERYPDNFRTLFGDAALELNKTALSEAPDIADLLAMSKTLPYELEDVVKVAESGDWVGYKVDGRPGFCLMETTSVDSINKYMASPERTFNREIARYRAGEGSKLRLIYEKVSRTYLPVYVSRIDLSEGHEKLLMLPHINQAVASTIGSLVLYEPGSVYLFSQENHIEEQFKRGDFVVVEGYVSVTNGSETAAPLQLSSSARRYLLETVLVASRTSNFIGMNVEENPQILADFLKSQLRNFGIPFAQEDDDEVRKKAIEEGLSMDDVFALQRVTDDQIRSLVALYSSRETVFKDYLSLWGFGRVLRDTLAAC</sequence>
<accession>A0A1L5NWB4</accession>
<proteinExistence type="predicted"/>
<dbReference type="GO" id="GO:0004197">
    <property type="term" value="F:cysteine-type endopeptidase activity"/>
    <property type="evidence" value="ECO:0007669"/>
    <property type="project" value="InterPro"/>
</dbReference>
<organism evidence="3 4">
    <name type="scientific">Rhizobium gallicum</name>
    <dbReference type="NCBI Taxonomy" id="56730"/>
    <lineage>
        <taxon>Bacteria</taxon>
        <taxon>Pseudomonadati</taxon>
        <taxon>Pseudomonadota</taxon>
        <taxon>Alphaproteobacteria</taxon>
        <taxon>Hyphomicrobiales</taxon>
        <taxon>Rhizobiaceae</taxon>
        <taxon>Rhizobium/Agrobacterium group</taxon>
        <taxon>Rhizobium</taxon>
    </lineage>
</organism>
<dbReference type="InterPro" id="IPR029030">
    <property type="entry name" value="Caspase-like_dom_sf"/>
</dbReference>